<accession>A0A138A060</accession>
<reference evidence="2 5" key="1">
    <citation type="submission" date="2016-02" db="EMBL/GenBank/DDBJ databases">
        <authorList>
            <person name="Teng J.L."/>
            <person name="Tang Y."/>
            <person name="Huang Y."/>
            <person name="Guo F."/>
            <person name="Wei W."/>
            <person name="Chen J.H."/>
            <person name="Wong S.Y."/>
            <person name="Lau S.K."/>
            <person name="Woo P.C."/>
        </authorList>
    </citation>
    <scope>NUCLEOTIDE SEQUENCE [LARGE SCALE GENOMIC DNA]</scope>
    <source>
        <strain evidence="2 5">JCM 13375</strain>
    </source>
</reference>
<evidence type="ECO:0000313" key="3">
    <source>
        <dbReference type="EMBL" id="KXP03779.1"/>
    </source>
</evidence>
<dbReference type="EMBL" id="LSRF01000058">
    <property type="protein sequence ID" value="KXP03779.1"/>
    <property type="molecule type" value="Genomic_DNA"/>
</dbReference>
<dbReference type="EMBL" id="LSRE01000050">
    <property type="protein sequence ID" value="KXO89109.1"/>
    <property type="molecule type" value="Genomic_DNA"/>
</dbReference>
<name>A0A138A060_9ACTN</name>
<protein>
    <submittedName>
        <fullName evidence="3">Uncharacterized protein</fullName>
    </submittedName>
</protein>
<dbReference type="Proteomes" id="UP000070409">
    <property type="component" value="Unassembled WGS sequence"/>
</dbReference>
<dbReference type="AlphaFoldDB" id="A0A138A060"/>
<dbReference type="Proteomes" id="UP000070258">
    <property type="component" value="Unassembled WGS sequence"/>
</dbReference>
<dbReference type="RefSeq" id="WP_068574886.1">
    <property type="nucleotide sequence ID" value="NZ_LSRE01000050.1"/>
</dbReference>
<reference evidence="3" key="2">
    <citation type="submission" date="2016-02" db="EMBL/GenBank/DDBJ databases">
        <authorList>
            <person name="Teng J.L."/>
            <person name="Yang Y."/>
            <person name="Huang Y."/>
            <person name="Guo F."/>
            <person name="Wei W."/>
            <person name="Chen J.H."/>
            <person name="Wong S.Y."/>
            <person name="Lau S.K."/>
            <person name="Woo P.C."/>
        </authorList>
    </citation>
    <scope>NUCLEOTIDE SEQUENCE</scope>
    <source>
        <strain evidence="3">JCM 15929</strain>
    </source>
</reference>
<keyword evidence="5" id="KW-1185">Reference proteome</keyword>
<feature type="compositionally biased region" description="Low complexity" evidence="1">
    <location>
        <begin position="202"/>
        <end position="221"/>
    </location>
</feature>
<comment type="caution">
    <text evidence="3">The sequence shown here is derived from an EMBL/GenBank/DDBJ whole genome shotgun (WGS) entry which is preliminary data.</text>
</comment>
<feature type="region of interest" description="Disordered" evidence="1">
    <location>
        <begin position="176"/>
        <end position="221"/>
    </location>
</feature>
<gene>
    <name evidence="3" type="ORF">AXK60_18495</name>
    <name evidence="2" type="ORF">AXK61_10870</name>
</gene>
<evidence type="ECO:0000313" key="2">
    <source>
        <dbReference type="EMBL" id="KXO89109.1"/>
    </source>
</evidence>
<proteinExistence type="predicted"/>
<organism evidence="3 4">
    <name type="scientific">Tsukamurella pseudospumae</name>
    <dbReference type="NCBI Taxonomy" id="239498"/>
    <lineage>
        <taxon>Bacteria</taxon>
        <taxon>Bacillati</taxon>
        <taxon>Actinomycetota</taxon>
        <taxon>Actinomycetes</taxon>
        <taxon>Mycobacteriales</taxon>
        <taxon>Tsukamurellaceae</taxon>
        <taxon>Tsukamurella</taxon>
    </lineage>
</organism>
<evidence type="ECO:0000313" key="4">
    <source>
        <dbReference type="Proteomes" id="UP000070258"/>
    </source>
</evidence>
<evidence type="ECO:0000256" key="1">
    <source>
        <dbReference type="SAM" id="MobiDB-lite"/>
    </source>
</evidence>
<reference evidence="4" key="3">
    <citation type="submission" date="2016-02" db="EMBL/GenBank/DDBJ databases">
        <authorList>
            <person name="Wen L."/>
            <person name="He K."/>
            <person name="Yang H."/>
        </authorList>
    </citation>
    <scope>NUCLEOTIDE SEQUENCE [LARGE SCALE GENOMIC DNA]</scope>
    <source>
        <strain evidence="4">JCM 15929</strain>
    </source>
</reference>
<feature type="compositionally biased region" description="Basic residues" evidence="1">
    <location>
        <begin position="176"/>
        <end position="188"/>
    </location>
</feature>
<evidence type="ECO:0000313" key="5">
    <source>
        <dbReference type="Proteomes" id="UP000070409"/>
    </source>
</evidence>
<sequence>MHNFQERTMPIRDRALHEAAIRVALPMVAREGFDRVSLTAVADRLRLPGEESVSERTLRRKYGSTARLLFGTPWWLPEPDDAVRAVLEPRPDRAEPDVWPSGPAAEAAAAVLDDCRCEGGVPARDVRDRPSWCRCEDGRTDDAWPDAEFFGAAGGDDPLGPLARTVPSSITLRGLRARPARGAHRPRRRDGVGLEPPVDPPAATGAARGGRVARAGGAQLG</sequence>
<dbReference type="STRING" id="239498.AXK60_18495"/>